<sequence length="153" mass="16944">MITEMLDCDYPYGDREGLFTVMNASAQIGLFLSARKAIRDLETLGESELYDKAYIGIPTTLAAAEYLEEHGVDEREVAKRIQVAAETVKKYSRIRHFKVVANSFGIMLEYVVDADMDTLVDIDFAITDALCATFEDPLSNHVSLGVTPPAESV</sequence>
<dbReference type="Proteomes" id="UP000199005">
    <property type="component" value="Unassembled WGS sequence"/>
</dbReference>
<accession>A0A1H6UEV7</accession>
<protein>
    <submittedName>
        <fullName evidence="1">Uncharacterized protein</fullName>
    </submittedName>
</protein>
<dbReference type="EMBL" id="FNYO01000026">
    <property type="protein sequence ID" value="SEI90933.1"/>
    <property type="molecule type" value="Genomic_DNA"/>
</dbReference>
<proteinExistence type="predicted"/>
<evidence type="ECO:0000313" key="2">
    <source>
        <dbReference type="Proteomes" id="UP000199005"/>
    </source>
</evidence>
<reference evidence="1 2" key="1">
    <citation type="submission" date="2016-10" db="EMBL/GenBank/DDBJ databases">
        <authorList>
            <person name="de Groot N.N."/>
        </authorList>
    </citation>
    <scope>NUCLEOTIDE SEQUENCE [LARGE SCALE GENOMIC DNA]</scope>
    <source>
        <strain evidence="1 2">DSM 1041</strain>
    </source>
</reference>
<dbReference type="AlphaFoldDB" id="A0A1H6UEV7"/>
<gene>
    <name evidence="1" type="ORF">SAMN04244579_02412</name>
</gene>
<evidence type="ECO:0000313" key="1">
    <source>
        <dbReference type="EMBL" id="SEI90933.1"/>
    </source>
</evidence>
<organism evidence="1 2">
    <name type="scientific">Azotobacter beijerinckii</name>
    <dbReference type="NCBI Taxonomy" id="170623"/>
    <lineage>
        <taxon>Bacteria</taxon>
        <taxon>Pseudomonadati</taxon>
        <taxon>Pseudomonadota</taxon>
        <taxon>Gammaproteobacteria</taxon>
        <taxon>Pseudomonadales</taxon>
        <taxon>Pseudomonadaceae</taxon>
        <taxon>Azotobacter</taxon>
    </lineage>
</organism>
<name>A0A1H6UEV7_9GAMM</name>